<feature type="region of interest" description="Disordered" evidence="1">
    <location>
        <begin position="1"/>
        <end position="51"/>
    </location>
</feature>
<gene>
    <name evidence="2" type="ORF">MVI01_12680</name>
    <name evidence="3" type="ORF">SAMN04488504_10186</name>
</gene>
<reference evidence="3 4" key="1">
    <citation type="submission" date="2016-10" db="EMBL/GenBank/DDBJ databases">
        <authorList>
            <person name="Varghese N."/>
            <person name="Submissions S."/>
        </authorList>
    </citation>
    <scope>NUCLEOTIDE SEQUENCE [LARGE SCALE GENOMIC DNA]</scope>
    <source>
        <strain evidence="3 4">DSM 2260</strain>
    </source>
</reference>
<keyword evidence="4" id="KW-1185">Reference proteome</keyword>
<dbReference type="EMBL" id="BJVY01000005">
    <property type="protein sequence ID" value="GEL69484.1"/>
    <property type="molecule type" value="Genomic_DNA"/>
</dbReference>
<reference evidence="2 5" key="2">
    <citation type="submission" date="2019-07" db="EMBL/GenBank/DDBJ databases">
        <title>Whole genome shotgun sequence of Myxococcus virescens NBRC 100334.</title>
        <authorList>
            <person name="Hosoyama A."/>
            <person name="Uohara A."/>
            <person name="Ohji S."/>
            <person name="Ichikawa N."/>
        </authorList>
    </citation>
    <scope>NUCLEOTIDE SEQUENCE [LARGE SCALE GENOMIC DNA]</scope>
    <source>
        <strain evidence="2 5">NBRC 100334</strain>
    </source>
</reference>
<dbReference type="Proteomes" id="UP000198717">
    <property type="component" value="Unassembled WGS sequence"/>
</dbReference>
<evidence type="ECO:0000313" key="4">
    <source>
        <dbReference type="Proteomes" id="UP000198717"/>
    </source>
</evidence>
<dbReference type="AlphaFoldDB" id="A0A511H7U2"/>
<accession>A0A511H7U2</accession>
<protein>
    <recommendedName>
        <fullName evidence="6">DUF883 domain-containing protein</fullName>
    </recommendedName>
</protein>
<evidence type="ECO:0000256" key="1">
    <source>
        <dbReference type="SAM" id="MobiDB-lite"/>
    </source>
</evidence>
<comment type="caution">
    <text evidence="2">The sequence shown here is derived from an EMBL/GenBank/DDBJ whole genome shotgun (WGS) entry which is preliminary data.</text>
</comment>
<evidence type="ECO:0000313" key="2">
    <source>
        <dbReference type="EMBL" id="GEL69484.1"/>
    </source>
</evidence>
<feature type="compositionally biased region" description="Basic and acidic residues" evidence="1">
    <location>
        <begin position="16"/>
        <end position="26"/>
    </location>
</feature>
<organism evidence="2 5">
    <name type="scientific">Myxococcus virescens</name>
    <dbReference type="NCBI Taxonomy" id="83456"/>
    <lineage>
        <taxon>Bacteria</taxon>
        <taxon>Pseudomonadati</taxon>
        <taxon>Myxococcota</taxon>
        <taxon>Myxococcia</taxon>
        <taxon>Myxococcales</taxon>
        <taxon>Cystobacterineae</taxon>
        <taxon>Myxococcaceae</taxon>
        <taxon>Myxococcus</taxon>
    </lineage>
</organism>
<sequence>MGSVIDGSIQGSRYGQRSEEGSRIARGEPGTSGIGQAGKEQAKQLSSAAKERIYHQVESRRGDVAKGMRGLVSTLESISDRDEAKVARPLLGSAAGLLRRTSDRLENETTEELLADAQTQVRERPGLFIAGCVAAGFVLGRLIKS</sequence>
<proteinExistence type="predicted"/>
<dbReference type="Proteomes" id="UP000321224">
    <property type="component" value="Unassembled WGS sequence"/>
</dbReference>
<dbReference type="RefSeq" id="WP_090484237.1">
    <property type="nucleotide sequence ID" value="NZ_BJVY01000005.1"/>
</dbReference>
<evidence type="ECO:0000313" key="3">
    <source>
        <dbReference type="EMBL" id="SDD24181.1"/>
    </source>
</evidence>
<name>A0A511H7U2_9BACT</name>
<evidence type="ECO:0008006" key="6">
    <source>
        <dbReference type="Google" id="ProtNLM"/>
    </source>
</evidence>
<evidence type="ECO:0000313" key="5">
    <source>
        <dbReference type="Proteomes" id="UP000321224"/>
    </source>
</evidence>
<dbReference type="EMBL" id="FNAJ01000001">
    <property type="protein sequence ID" value="SDD24181.1"/>
    <property type="molecule type" value="Genomic_DNA"/>
</dbReference>